<keyword evidence="2" id="KW-0805">Transcription regulation</keyword>
<evidence type="ECO:0000256" key="5">
    <source>
        <dbReference type="ARBA" id="ARBA00023163"/>
    </source>
</evidence>
<gene>
    <name evidence="9" type="ORF">PCAR00345_LOCUS19712</name>
</gene>
<feature type="compositionally biased region" description="Basic and acidic residues" evidence="7">
    <location>
        <begin position="198"/>
        <end position="213"/>
    </location>
</feature>
<dbReference type="PANTHER" id="PTHR46373:SF2">
    <property type="entry name" value="RWP-RK DOMAIN-CONTAINING PROTEIN"/>
    <property type="match status" value="1"/>
</dbReference>
<feature type="domain" description="RWP-RK" evidence="8">
    <location>
        <begin position="5"/>
        <end position="88"/>
    </location>
</feature>
<name>A0A7S4BIJ6_CHRCT</name>
<dbReference type="AlphaFoldDB" id="A0A7S4BIJ6"/>
<dbReference type="Pfam" id="PF02042">
    <property type="entry name" value="RWP-RK"/>
    <property type="match status" value="1"/>
</dbReference>
<feature type="region of interest" description="Disordered" evidence="7">
    <location>
        <begin position="524"/>
        <end position="565"/>
    </location>
</feature>
<dbReference type="InterPro" id="IPR044607">
    <property type="entry name" value="RKD-like"/>
</dbReference>
<feature type="region of interest" description="Disordered" evidence="7">
    <location>
        <begin position="412"/>
        <end position="432"/>
    </location>
</feature>
<evidence type="ECO:0000256" key="4">
    <source>
        <dbReference type="ARBA" id="ARBA00023125"/>
    </source>
</evidence>
<accession>A0A7S4BIJ6</accession>
<comment type="function">
    <text evidence="1">Putative transcription factor.</text>
</comment>
<dbReference type="GO" id="GO:0003700">
    <property type="term" value="F:DNA-binding transcription factor activity"/>
    <property type="evidence" value="ECO:0007669"/>
    <property type="project" value="InterPro"/>
</dbReference>
<dbReference type="EMBL" id="HBIZ01030927">
    <property type="protein sequence ID" value="CAE0767100.1"/>
    <property type="molecule type" value="Transcribed_RNA"/>
</dbReference>
<protein>
    <recommendedName>
        <fullName evidence="8">RWP-RK domain-containing protein</fullName>
    </recommendedName>
</protein>
<keyword evidence="5" id="KW-0804">Transcription</keyword>
<feature type="region of interest" description="Disordered" evidence="7">
    <location>
        <begin position="248"/>
        <end position="301"/>
    </location>
</feature>
<evidence type="ECO:0000256" key="7">
    <source>
        <dbReference type="SAM" id="MobiDB-lite"/>
    </source>
</evidence>
<feature type="compositionally biased region" description="Polar residues" evidence="7">
    <location>
        <begin position="270"/>
        <end position="279"/>
    </location>
</feature>
<dbReference type="InterPro" id="IPR003035">
    <property type="entry name" value="RWP-RK_dom"/>
</dbReference>
<proteinExistence type="predicted"/>
<evidence type="ECO:0000256" key="2">
    <source>
        <dbReference type="ARBA" id="ARBA00023015"/>
    </source>
</evidence>
<dbReference type="GO" id="GO:0003677">
    <property type="term" value="F:DNA binding"/>
    <property type="evidence" value="ECO:0007669"/>
    <property type="project" value="UniProtKB-KW"/>
</dbReference>
<evidence type="ECO:0000313" key="9">
    <source>
        <dbReference type="EMBL" id="CAE0767100.1"/>
    </source>
</evidence>
<sequence>MTCFAVLRCQERTAMPQKKQLLIEELAQHFHKPIVEVAELMGVCTTVLKKICRRYGIQRWPQRKLQSINKIINTLHLSMLTASPHEQQRIAVEINSMQKRKAMLISPLALRGDTLTEDYYKASSNFNPHGSKLQTQMTGAHGAPLSYSNGISGCGNGYGGQSTHDCDAGLAEVQLAASAARDASRQLEEAGSLPVGRGRKECCSDEDERRVAEADEELDEADDDSKSDSDNDPAMLLLAMRSGTFGERAAKTAPTADAVPAVAKAEPDTRNPSPSTAGTCSPPASAFSIPDQVVSKKRPSFDVDDQYVSPAFQRQRYSYLPPATAMEAPQQGNSNYHGQMLRPYATTPAHGYSPACAQNVMQMGPSMFGIGSQSCYRPNCCYPMNYTEESRQMAYSSARHQEMPSGSFLQRAAHERPMQQQQQQQQQRRQRKLGLENALPAQPQTLQVNPAQMPPRLALTLAVQQAGVARTAQPQPAKVMQAHGLSSAQLHGLRAPSQTAERSIGLSAVPAPLSASKLSSGAGAATARGAREAHAHAARAAEQRALARLSRAPPQVPNEVGECETARKRRRALLDANDENCAAAVAVKQLLTPPEDAETAVHDGKSDAIELLLRHSQAHAERAMRLDSQAHDAATAAVERGGSHLRRQLQRLRACTTPQELEAMSEEYRAQYDAPPLRMPQEPKWPRVLMITWSASGLPSLARVCDKLVFFEWLPVESSCTAEQRAHVRVLA</sequence>
<evidence type="ECO:0000256" key="3">
    <source>
        <dbReference type="ARBA" id="ARBA00023054"/>
    </source>
</evidence>
<feature type="region of interest" description="Disordered" evidence="7">
    <location>
        <begin position="187"/>
        <end position="233"/>
    </location>
</feature>
<dbReference type="PANTHER" id="PTHR46373">
    <property type="entry name" value="PROTEIN RKD4"/>
    <property type="match status" value="1"/>
</dbReference>
<feature type="compositionally biased region" description="Low complexity" evidence="7">
    <location>
        <begin position="543"/>
        <end position="552"/>
    </location>
</feature>
<keyword evidence="6" id="KW-0539">Nucleus</keyword>
<keyword evidence="4" id="KW-0238">DNA-binding</keyword>
<keyword evidence="3" id="KW-0175">Coiled coil</keyword>
<feature type="compositionally biased region" description="Acidic residues" evidence="7">
    <location>
        <begin position="214"/>
        <end position="223"/>
    </location>
</feature>
<organism evidence="9">
    <name type="scientific">Chrysotila carterae</name>
    <name type="common">Marine alga</name>
    <name type="synonym">Syracosphaera carterae</name>
    <dbReference type="NCBI Taxonomy" id="13221"/>
    <lineage>
        <taxon>Eukaryota</taxon>
        <taxon>Haptista</taxon>
        <taxon>Haptophyta</taxon>
        <taxon>Prymnesiophyceae</taxon>
        <taxon>Isochrysidales</taxon>
        <taxon>Isochrysidaceae</taxon>
        <taxon>Chrysotila</taxon>
    </lineage>
</organism>
<feature type="compositionally biased region" description="Low complexity" evidence="7">
    <location>
        <begin position="251"/>
        <end position="264"/>
    </location>
</feature>
<dbReference type="PROSITE" id="PS51519">
    <property type="entry name" value="RWP_RK"/>
    <property type="match status" value="1"/>
</dbReference>
<evidence type="ECO:0000256" key="6">
    <source>
        <dbReference type="ARBA" id="ARBA00023242"/>
    </source>
</evidence>
<evidence type="ECO:0000259" key="8">
    <source>
        <dbReference type="PROSITE" id="PS51519"/>
    </source>
</evidence>
<feature type="compositionally biased region" description="Basic and acidic residues" evidence="7">
    <location>
        <begin position="529"/>
        <end position="542"/>
    </location>
</feature>
<reference evidence="9" key="1">
    <citation type="submission" date="2021-01" db="EMBL/GenBank/DDBJ databases">
        <authorList>
            <person name="Corre E."/>
            <person name="Pelletier E."/>
            <person name="Niang G."/>
            <person name="Scheremetjew M."/>
            <person name="Finn R."/>
            <person name="Kale V."/>
            <person name="Holt S."/>
            <person name="Cochrane G."/>
            <person name="Meng A."/>
            <person name="Brown T."/>
            <person name="Cohen L."/>
        </authorList>
    </citation>
    <scope>NUCLEOTIDE SEQUENCE</scope>
    <source>
        <strain evidence="9">CCMP645</strain>
    </source>
</reference>
<evidence type="ECO:0000256" key="1">
    <source>
        <dbReference type="ARBA" id="ARBA00004049"/>
    </source>
</evidence>